<evidence type="ECO:0000313" key="2">
    <source>
        <dbReference type="EMBL" id="KAJ7331026.1"/>
    </source>
</evidence>
<sequence>MKFFNKASSLKSCAAVAPHTFQLVAMLFVAVVAAVPTEMLKREPGSSLESEARGVVHCNAICKPVDCELGKDLLLATYIADVTTANKDEPHSIGGTPKFCNISVGKPKSHFLSVPDAWTLSSRLTANANKSMFFHLTCKLEIGSALTRLPNLTHLAFNDDSYVPLDLPRFYESQIEGRKSTKEKSVHDAHKGLLAECQWSATRGILIARVSRPNHQRRLQRLGRFRRRDLAGVFQQRVHPAFVYIWPTLPNPEAEAAKTPLRDKAVRCLLDGDANLDRSSEPVADASPRDADVESSADVDVEERELEEDLQLLSVGEEEEYRPSPVSPSPSPTPESEEEAEAPLGNVPRVLTEECLCSSLSSPMCRRDPAAPSDVPAPPSPQRPTFHSPPQSPRSDSHSSNWPRGTIQPVIWGFRGNHIRRETIDRFPRHPMTSRNNRVSTSPILQDQRSGIQKGSDFVPKDRPLSWVAEPMDA</sequence>
<proteinExistence type="predicted"/>
<comment type="caution">
    <text evidence="2">The sequence shown here is derived from an EMBL/GenBank/DDBJ whole genome shotgun (WGS) entry which is preliminary data.</text>
</comment>
<feature type="region of interest" description="Disordered" evidence="1">
    <location>
        <begin position="364"/>
        <end position="408"/>
    </location>
</feature>
<evidence type="ECO:0000256" key="1">
    <source>
        <dbReference type="SAM" id="MobiDB-lite"/>
    </source>
</evidence>
<feature type="compositionally biased region" description="Polar residues" evidence="1">
    <location>
        <begin position="433"/>
        <end position="453"/>
    </location>
</feature>
<evidence type="ECO:0000313" key="3">
    <source>
        <dbReference type="Proteomes" id="UP001218218"/>
    </source>
</evidence>
<dbReference type="Proteomes" id="UP001218218">
    <property type="component" value="Unassembled WGS sequence"/>
</dbReference>
<dbReference type="EMBL" id="JARIHO010000036">
    <property type="protein sequence ID" value="KAJ7331026.1"/>
    <property type="molecule type" value="Genomic_DNA"/>
</dbReference>
<keyword evidence="3" id="KW-1185">Reference proteome</keyword>
<name>A0AAD6ZPV8_9AGAR</name>
<reference evidence="2" key="1">
    <citation type="submission" date="2023-03" db="EMBL/GenBank/DDBJ databases">
        <title>Massive genome expansion in bonnet fungi (Mycena s.s.) driven by repeated elements and novel gene families across ecological guilds.</title>
        <authorList>
            <consortium name="Lawrence Berkeley National Laboratory"/>
            <person name="Harder C.B."/>
            <person name="Miyauchi S."/>
            <person name="Viragh M."/>
            <person name="Kuo A."/>
            <person name="Thoen E."/>
            <person name="Andreopoulos B."/>
            <person name="Lu D."/>
            <person name="Skrede I."/>
            <person name="Drula E."/>
            <person name="Henrissat B."/>
            <person name="Morin E."/>
            <person name="Kohler A."/>
            <person name="Barry K."/>
            <person name="LaButti K."/>
            <person name="Morin E."/>
            <person name="Salamov A."/>
            <person name="Lipzen A."/>
            <person name="Mereny Z."/>
            <person name="Hegedus B."/>
            <person name="Baldrian P."/>
            <person name="Stursova M."/>
            <person name="Weitz H."/>
            <person name="Taylor A."/>
            <person name="Grigoriev I.V."/>
            <person name="Nagy L.G."/>
            <person name="Martin F."/>
            <person name="Kauserud H."/>
        </authorList>
    </citation>
    <scope>NUCLEOTIDE SEQUENCE</scope>
    <source>
        <strain evidence="2">CBHHK002</strain>
    </source>
</reference>
<gene>
    <name evidence="2" type="ORF">DFH08DRAFT_815105</name>
</gene>
<feature type="region of interest" description="Disordered" evidence="1">
    <location>
        <begin position="429"/>
        <end position="474"/>
    </location>
</feature>
<protein>
    <submittedName>
        <fullName evidence="2">Uncharacterized protein</fullName>
    </submittedName>
</protein>
<feature type="region of interest" description="Disordered" evidence="1">
    <location>
        <begin position="276"/>
        <end position="347"/>
    </location>
</feature>
<organism evidence="2 3">
    <name type="scientific">Mycena albidolilacea</name>
    <dbReference type="NCBI Taxonomy" id="1033008"/>
    <lineage>
        <taxon>Eukaryota</taxon>
        <taxon>Fungi</taxon>
        <taxon>Dikarya</taxon>
        <taxon>Basidiomycota</taxon>
        <taxon>Agaricomycotina</taxon>
        <taxon>Agaricomycetes</taxon>
        <taxon>Agaricomycetidae</taxon>
        <taxon>Agaricales</taxon>
        <taxon>Marasmiineae</taxon>
        <taxon>Mycenaceae</taxon>
        <taxon>Mycena</taxon>
    </lineage>
</organism>
<accession>A0AAD6ZPV8</accession>
<feature type="compositionally biased region" description="Acidic residues" evidence="1">
    <location>
        <begin position="293"/>
        <end position="320"/>
    </location>
</feature>
<dbReference type="AlphaFoldDB" id="A0AAD6ZPV8"/>